<evidence type="ECO:0000256" key="2">
    <source>
        <dbReference type="SAM" id="SignalP"/>
    </source>
</evidence>
<evidence type="ECO:0000313" key="4">
    <source>
        <dbReference type="Proteomes" id="UP001229355"/>
    </source>
</evidence>
<dbReference type="PROSITE" id="PS51318">
    <property type="entry name" value="TAT"/>
    <property type="match status" value="1"/>
</dbReference>
<dbReference type="RefSeq" id="WP_280663010.1">
    <property type="nucleotide sequence ID" value="NZ_CP120374.1"/>
</dbReference>
<dbReference type="Gene3D" id="3.40.190.150">
    <property type="entry name" value="Bordetella uptake gene, domain 1"/>
    <property type="match status" value="1"/>
</dbReference>
<feature type="chain" id="PRO_5047352109" evidence="2">
    <location>
        <begin position="31"/>
        <end position="328"/>
    </location>
</feature>
<organism evidence="3 4">
    <name type="scientific">Sinorhizobium garamanticum</name>
    <dbReference type="NCBI Taxonomy" id="680247"/>
    <lineage>
        <taxon>Bacteria</taxon>
        <taxon>Pseudomonadati</taxon>
        <taxon>Pseudomonadota</taxon>
        <taxon>Alphaproteobacteria</taxon>
        <taxon>Hyphomicrobiales</taxon>
        <taxon>Rhizobiaceae</taxon>
        <taxon>Sinorhizobium/Ensifer group</taxon>
        <taxon>Sinorhizobium</taxon>
    </lineage>
</organism>
<dbReference type="InterPro" id="IPR006311">
    <property type="entry name" value="TAT_signal"/>
</dbReference>
<feature type="signal peptide" evidence="2">
    <location>
        <begin position="1"/>
        <end position="30"/>
    </location>
</feature>
<evidence type="ECO:0000313" key="3">
    <source>
        <dbReference type="EMBL" id="WEX91046.1"/>
    </source>
</evidence>
<evidence type="ECO:0000256" key="1">
    <source>
        <dbReference type="ARBA" id="ARBA00006987"/>
    </source>
</evidence>
<protein>
    <submittedName>
        <fullName evidence="3">Tripartite tricarboxylate transporter substrate binding protein</fullName>
    </submittedName>
</protein>
<keyword evidence="2" id="KW-0732">Signal</keyword>
<dbReference type="EMBL" id="CP120374">
    <property type="protein sequence ID" value="WEX91046.1"/>
    <property type="molecule type" value="Genomic_DNA"/>
</dbReference>
<sequence length="328" mass="35064">MNLPQITRRRLLAAAVALGAIALTSSQSFAADGQIRWLVGYPPGGSTDAIARLLAAPISKKLEQTIIVDNRPGAGSSIAAAALAKSKPDGLTVMSVDNGTLVINPVAYRTLQYDPDKDFRPVGVYAEVNFLLAVGKDQPYKTVEEFLSQAKTASNPIAYASPGIGTPLHLAMERMAREAGVKLEHVAYRGMAPALNDALAGVVPSIVIDYTTAREMIRSGDLRPLAIFSASRLSALPDVPTFGEKALPGFSAVAWQALVVPHDTPDEAVTRLSDALTIALQDPAVKSRYEQLGLGMPASDPESFEKRWHDDKAVWQPLIRDLGIMLGE</sequence>
<proteinExistence type="inferred from homology"/>
<dbReference type="Gene3D" id="3.40.190.10">
    <property type="entry name" value="Periplasmic binding protein-like II"/>
    <property type="match status" value="1"/>
</dbReference>
<keyword evidence="4" id="KW-1185">Reference proteome</keyword>
<accession>A0ABY8DQ16</accession>
<reference evidence="3 4" key="1">
    <citation type="submission" date="2023-03" db="EMBL/GenBank/DDBJ databases">
        <authorList>
            <person name="Kaur S."/>
            <person name="Espinosa-Saiz D."/>
            <person name="Velazquez E."/>
            <person name="Menendez E."/>
            <person name="diCenzo G.C."/>
        </authorList>
    </citation>
    <scope>NUCLEOTIDE SEQUENCE [LARGE SCALE GENOMIC DNA]</scope>
    <source>
        <strain evidence="3 4">LMG 24692</strain>
    </source>
</reference>
<comment type="similarity">
    <text evidence="1">Belongs to the UPF0065 (bug) family.</text>
</comment>
<dbReference type="Pfam" id="PF03401">
    <property type="entry name" value="TctC"/>
    <property type="match status" value="1"/>
</dbReference>
<dbReference type="PANTHER" id="PTHR42928">
    <property type="entry name" value="TRICARBOXYLATE-BINDING PROTEIN"/>
    <property type="match status" value="1"/>
</dbReference>
<dbReference type="Proteomes" id="UP001229355">
    <property type="component" value="Chromosome 2"/>
</dbReference>
<dbReference type="CDD" id="cd07012">
    <property type="entry name" value="PBP2_Bug_TTT"/>
    <property type="match status" value="1"/>
</dbReference>
<dbReference type="SUPFAM" id="SSF53850">
    <property type="entry name" value="Periplasmic binding protein-like II"/>
    <property type="match status" value="1"/>
</dbReference>
<dbReference type="InterPro" id="IPR042100">
    <property type="entry name" value="Bug_dom1"/>
</dbReference>
<dbReference type="PANTHER" id="PTHR42928:SF5">
    <property type="entry name" value="BLR1237 PROTEIN"/>
    <property type="match status" value="1"/>
</dbReference>
<dbReference type="PIRSF" id="PIRSF017082">
    <property type="entry name" value="YflP"/>
    <property type="match status" value="1"/>
</dbReference>
<dbReference type="InterPro" id="IPR005064">
    <property type="entry name" value="BUG"/>
</dbReference>
<gene>
    <name evidence="3" type="ORF">PZN02_004652</name>
</gene>
<name>A0ABY8DQ16_9HYPH</name>